<dbReference type="InterPro" id="IPR027434">
    <property type="entry name" value="Homing_endonucl"/>
</dbReference>
<evidence type="ECO:0000259" key="1">
    <source>
        <dbReference type="Pfam" id="PF00961"/>
    </source>
</evidence>
<dbReference type="GO" id="GO:0004519">
    <property type="term" value="F:endonuclease activity"/>
    <property type="evidence" value="ECO:0007669"/>
    <property type="project" value="UniProtKB-KW"/>
</dbReference>
<dbReference type="PANTHER" id="PTHR36181">
    <property type="entry name" value="INTRON-ENCODED ENDONUCLEASE AI3-RELATED"/>
    <property type="match status" value="1"/>
</dbReference>
<dbReference type="InterPro" id="IPR004860">
    <property type="entry name" value="LAGLIDADG_dom"/>
</dbReference>
<geneLocation type="chloroplast" evidence="2"/>
<reference evidence="2" key="1">
    <citation type="journal article" date="2015" name="BMC Evol. Biol.">
        <title>Chloroplast phylogenomic analysis of chlorophyte green algae identifies a novel lineage sister to the Sphaeropleales (Chlorophyceae).</title>
        <authorList>
            <person name="Lemieux C."/>
            <person name="Vincent A.T."/>
            <person name="Labarre A."/>
            <person name="Otis C."/>
            <person name="Turmel M."/>
        </authorList>
    </citation>
    <scope>NUCLEOTIDE SEQUENCE</scope>
</reference>
<feature type="domain" description="Homing endonuclease LAGLIDADG" evidence="1">
    <location>
        <begin position="28"/>
        <end position="114"/>
    </location>
</feature>
<keyword evidence="2" id="KW-0378">Hydrolase</keyword>
<evidence type="ECO:0000313" key="2">
    <source>
        <dbReference type="EMBL" id="ALO63088.1"/>
    </source>
</evidence>
<dbReference type="Pfam" id="PF00961">
    <property type="entry name" value="LAGLIDADG_1"/>
    <property type="match status" value="1"/>
</dbReference>
<dbReference type="PANTHER" id="PTHR36181:SF4">
    <property type="entry name" value="LAGLIDADG ENDONUCLEASE"/>
    <property type="match status" value="1"/>
</dbReference>
<accession>A0A0S2LNU3</accession>
<dbReference type="EMBL" id="KT625415">
    <property type="protein sequence ID" value="ALO63093.1"/>
    <property type="molecule type" value="Genomic_DNA"/>
</dbReference>
<keyword evidence="2" id="KW-0255">Endonuclease</keyword>
<dbReference type="RefSeq" id="YP_009184980.1">
    <property type="nucleotide sequence ID" value="NC_028583.1"/>
</dbReference>
<keyword evidence="2" id="KW-0934">Plastid</keyword>
<dbReference type="SUPFAM" id="SSF55608">
    <property type="entry name" value="Homing endonucleases"/>
    <property type="match status" value="1"/>
</dbReference>
<dbReference type="RefSeq" id="YP_009185016.1">
    <property type="nucleotide sequence ID" value="NC_028583.1"/>
</dbReference>
<dbReference type="Gene3D" id="3.10.28.10">
    <property type="entry name" value="Homing endonucleases"/>
    <property type="match status" value="1"/>
</dbReference>
<proteinExistence type="predicted"/>
<gene>
    <name evidence="2" type="primary">orf116</name>
</gene>
<name>A0A0S2LNU3_9CHLO</name>
<dbReference type="AlphaFoldDB" id="A0A0S2LNU3"/>
<protein>
    <submittedName>
        <fullName evidence="2">Putative LAGLIDADG homing endonuclease</fullName>
    </submittedName>
</protein>
<keyword evidence="2" id="KW-0540">Nuclease</keyword>
<dbReference type="EMBL" id="KT625415">
    <property type="protein sequence ID" value="ALO63088.1"/>
    <property type="molecule type" value="Genomic_DNA"/>
</dbReference>
<dbReference type="GeneID" id="26378787"/>
<dbReference type="GeneID" id="26378794"/>
<keyword evidence="2" id="KW-0150">Chloroplast</keyword>
<organism evidence="2">
    <name type="scientific">Hafniomonas laevis</name>
    <dbReference type="NCBI Taxonomy" id="436124"/>
    <lineage>
        <taxon>Eukaryota</taxon>
        <taxon>Viridiplantae</taxon>
        <taxon>Chlorophyta</taxon>
        <taxon>core chlorophytes</taxon>
        <taxon>Chlorophyceae</taxon>
        <taxon>CS clade</taxon>
        <taxon>Chlamydomonadales</taxon>
        <taxon>Dunaliellaceae</taxon>
        <taxon>Hafniomonas</taxon>
    </lineage>
</organism>
<dbReference type="GO" id="GO:0005739">
    <property type="term" value="C:mitochondrion"/>
    <property type="evidence" value="ECO:0007669"/>
    <property type="project" value="UniProtKB-ARBA"/>
</dbReference>
<sequence length="116" mass="13484">MIIKTKRFIYYLFMNYNIKTSDLENDWIVGFVDGDGCFHVGKDNVCSFVVAQDKDSVSTLYALKTHFKCGSVNFTSGHMMEYRVKAKGELKEIVIPFFVKNPLQTKKFMILRNFTM</sequence>
<dbReference type="InterPro" id="IPR051289">
    <property type="entry name" value="LAGLIDADG_Endonuclease"/>
</dbReference>